<dbReference type="Proteomes" id="UP001386955">
    <property type="component" value="Unassembled WGS sequence"/>
</dbReference>
<reference evidence="2 3" key="1">
    <citation type="submission" date="2024-01" db="EMBL/GenBank/DDBJ databases">
        <title>The genomes of 5 underutilized Papilionoideae crops provide insights into root nodulation and disease resistanc.</title>
        <authorList>
            <person name="Jiang F."/>
        </authorList>
    </citation>
    <scope>NUCLEOTIDE SEQUENCE [LARGE SCALE GENOMIC DNA]</scope>
    <source>
        <strain evidence="2">DUOXIRENSHENG_FW03</strain>
        <tissue evidence="2">Leaves</tissue>
    </source>
</reference>
<evidence type="ECO:0000256" key="1">
    <source>
        <dbReference type="SAM" id="MobiDB-lite"/>
    </source>
</evidence>
<protein>
    <submittedName>
        <fullName evidence="2">Uncharacterized protein</fullName>
    </submittedName>
</protein>
<feature type="compositionally biased region" description="Basic and acidic residues" evidence="1">
    <location>
        <begin position="39"/>
        <end position="49"/>
    </location>
</feature>
<gene>
    <name evidence="2" type="ORF">VNO78_14267</name>
</gene>
<feature type="region of interest" description="Disordered" evidence="1">
    <location>
        <begin position="1"/>
        <end position="53"/>
    </location>
</feature>
<organism evidence="2 3">
    <name type="scientific">Psophocarpus tetragonolobus</name>
    <name type="common">Winged bean</name>
    <name type="synonym">Dolichos tetragonolobus</name>
    <dbReference type="NCBI Taxonomy" id="3891"/>
    <lineage>
        <taxon>Eukaryota</taxon>
        <taxon>Viridiplantae</taxon>
        <taxon>Streptophyta</taxon>
        <taxon>Embryophyta</taxon>
        <taxon>Tracheophyta</taxon>
        <taxon>Spermatophyta</taxon>
        <taxon>Magnoliopsida</taxon>
        <taxon>eudicotyledons</taxon>
        <taxon>Gunneridae</taxon>
        <taxon>Pentapetalae</taxon>
        <taxon>rosids</taxon>
        <taxon>fabids</taxon>
        <taxon>Fabales</taxon>
        <taxon>Fabaceae</taxon>
        <taxon>Papilionoideae</taxon>
        <taxon>50 kb inversion clade</taxon>
        <taxon>NPAAA clade</taxon>
        <taxon>indigoferoid/millettioid clade</taxon>
        <taxon>Phaseoleae</taxon>
        <taxon>Psophocarpus</taxon>
    </lineage>
</organism>
<keyword evidence="3" id="KW-1185">Reference proteome</keyword>
<evidence type="ECO:0000313" key="2">
    <source>
        <dbReference type="EMBL" id="KAK7402200.1"/>
    </source>
</evidence>
<feature type="compositionally biased region" description="Basic and acidic residues" evidence="1">
    <location>
        <begin position="1"/>
        <end position="10"/>
    </location>
</feature>
<dbReference type="EMBL" id="JAYMYS010000003">
    <property type="protein sequence ID" value="KAK7402200.1"/>
    <property type="molecule type" value="Genomic_DNA"/>
</dbReference>
<name>A0AAN9SQ19_PSOTE</name>
<comment type="caution">
    <text evidence="2">The sequence shown here is derived from an EMBL/GenBank/DDBJ whole genome shotgun (WGS) entry which is preliminary data.</text>
</comment>
<sequence>MDRSGLKEADPLWGTFDPRSLSPSKENVKNFLPPIPISRAERSTGEKNEGGGAEMNFKGAISLAVTASFCIYFELMEDNLGWEFQQRSAVDGIDFEENDKYALIVEMLDDEAPVV</sequence>
<accession>A0AAN9SQ19</accession>
<evidence type="ECO:0000313" key="3">
    <source>
        <dbReference type="Proteomes" id="UP001386955"/>
    </source>
</evidence>
<proteinExistence type="predicted"/>
<dbReference type="AlphaFoldDB" id="A0AAN9SQ19"/>